<dbReference type="SUPFAM" id="SSF48371">
    <property type="entry name" value="ARM repeat"/>
    <property type="match status" value="1"/>
</dbReference>
<protein>
    <recommendedName>
        <fullName evidence="8">Exportin-4</fullName>
    </recommendedName>
</protein>
<dbReference type="GO" id="GO:0006611">
    <property type="term" value="P:protein export from nucleus"/>
    <property type="evidence" value="ECO:0007669"/>
    <property type="project" value="TreeGrafter"/>
</dbReference>
<accession>A0A1B6L6R1</accession>
<reference evidence="9" key="1">
    <citation type="submission" date="2015-11" db="EMBL/GenBank/DDBJ databases">
        <title>De novo transcriptome assembly of four potential Pierce s Disease insect vectors from Arizona vineyards.</title>
        <authorList>
            <person name="Tassone E.E."/>
        </authorList>
    </citation>
    <scope>NUCLEOTIDE SEQUENCE</scope>
</reference>
<dbReference type="GO" id="GO:0005049">
    <property type="term" value="F:nuclear export signal receptor activity"/>
    <property type="evidence" value="ECO:0007669"/>
    <property type="project" value="InterPro"/>
</dbReference>
<gene>
    <name evidence="9" type="ORF">g.19041</name>
</gene>
<sequence length="826" mass="93454">MSSREIKVNYICNYLQPFIRFVSNVQLLDREALGISNIVRKVLLFYPPATIVTLPSDILQAFLQTLTRLTCFFAEGAAQEESVCMDDCLFMEAFDNMLKAWTTVLGDYQLFPEDFCKQSCLQIFNTYLQSHLSPPDGTRGTGRDIDSEEIDETEEDDQIKFRDQLQSIGVLGRQIPGHALPLLARLLEERINKLHLQLQRMHAQALNISESNVLDCLFEDIHWLLLITGHVICMDSEGETALIPSEIMHYSIQQSSNSTVNINTTLALLASPSRTLADIPGADQSADHIVRLVAAVLRFCEVETKVVEAKLAHLLSPQVSSTTLWFLRQWALSYLLPTETYYSEISMPLVSAFGQHTDGALWTMNYILNKIESNLCSFSWEATLVKESVNLLSSLVELRDKGAVVLKCQGFWQIVNLQNKLDRGVLPQAAKRGLMKTFILAGAALEDSQKRDEYWLQILKPLQERFKNIVCQENFNQTFQDDKTRNEVIDIFECFIGVVQGSQVSTVQSLFVFLSPMLYECAAVLNVYHNYQQIVELILQLFCECARGMLCYLTPAESRQMYECCLSTIQAYAKCNLGKHSLEAAAEEDSFSDIQMLMELLTNLLSKDFIDLSPPEDGSPQGSEGSAFTAGNVCLYGLNIIMPLMTMDLLKFPSLCLQYFKMITFVCEMYPEKICQQSEDLLASILMTIQMGLMTLGPEVTTMCCDFIQSLGSHLHRNSQNCSSAYQALRPYLKLLMDLIFSHQINSEQAGPALFVLICCYQEDYQEIAQNLINNQSDSETAQRLAKAFTDLTTNVTLDTARSQKMRFRENFDKFIVNVHGFLLVK</sequence>
<dbReference type="AlphaFoldDB" id="A0A1B6L6R1"/>
<dbReference type="GO" id="GO:0005737">
    <property type="term" value="C:cytoplasm"/>
    <property type="evidence" value="ECO:0007669"/>
    <property type="project" value="UniProtKB-SubCell"/>
</dbReference>
<dbReference type="Gene3D" id="1.25.10.10">
    <property type="entry name" value="Leucine-rich Repeat Variant"/>
    <property type="match status" value="1"/>
</dbReference>
<evidence type="ECO:0000313" key="9">
    <source>
        <dbReference type="EMBL" id="JAT19350.1"/>
    </source>
</evidence>
<evidence type="ECO:0000256" key="5">
    <source>
        <dbReference type="ARBA" id="ARBA00022490"/>
    </source>
</evidence>
<evidence type="ECO:0000256" key="4">
    <source>
        <dbReference type="ARBA" id="ARBA00022448"/>
    </source>
</evidence>
<evidence type="ECO:0000256" key="7">
    <source>
        <dbReference type="ARBA" id="ARBA00023242"/>
    </source>
</evidence>
<proteinExistence type="inferred from homology"/>
<evidence type="ECO:0000256" key="2">
    <source>
        <dbReference type="ARBA" id="ARBA00004496"/>
    </source>
</evidence>
<keyword evidence="5" id="KW-0963">Cytoplasm</keyword>
<keyword evidence="7" id="KW-0539">Nucleus</keyword>
<evidence type="ECO:0000256" key="1">
    <source>
        <dbReference type="ARBA" id="ARBA00004123"/>
    </source>
</evidence>
<organism evidence="9">
    <name type="scientific">Graphocephala atropunctata</name>
    <dbReference type="NCBI Taxonomy" id="36148"/>
    <lineage>
        <taxon>Eukaryota</taxon>
        <taxon>Metazoa</taxon>
        <taxon>Ecdysozoa</taxon>
        <taxon>Arthropoda</taxon>
        <taxon>Hexapoda</taxon>
        <taxon>Insecta</taxon>
        <taxon>Pterygota</taxon>
        <taxon>Neoptera</taxon>
        <taxon>Paraneoptera</taxon>
        <taxon>Hemiptera</taxon>
        <taxon>Auchenorrhyncha</taxon>
        <taxon>Membracoidea</taxon>
        <taxon>Cicadellidae</taxon>
        <taxon>Cicadellinae</taxon>
        <taxon>Cicadellini</taxon>
        <taxon>Graphocephala</taxon>
    </lineage>
</organism>
<comment type="subcellular location">
    <subcellularLocation>
        <location evidence="2">Cytoplasm</location>
    </subcellularLocation>
    <subcellularLocation>
        <location evidence="1">Nucleus</location>
    </subcellularLocation>
</comment>
<dbReference type="GO" id="GO:0005643">
    <property type="term" value="C:nuclear pore"/>
    <property type="evidence" value="ECO:0007669"/>
    <property type="project" value="TreeGrafter"/>
</dbReference>
<dbReference type="InterPro" id="IPR016024">
    <property type="entry name" value="ARM-type_fold"/>
</dbReference>
<keyword evidence="6" id="KW-0653">Protein transport</keyword>
<dbReference type="PANTHER" id="PTHR12596">
    <property type="entry name" value="EXPORTIN 4,7-RELATED"/>
    <property type="match status" value="1"/>
</dbReference>
<evidence type="ECO:0000256" key="3">
    <source>
        <dbReference type="ARBA" id="ARBA00009466"/>
    </source>
</evidence>
<dbReference type="PANTHER" id="PTHR12596:SF1">
    <property type="entry name" value="EXPORTIN-4"/>
    <property type="match status" value="1"/>
</dbReference>
<evidence type="ECO:0000256" key="6">
    <source>
        <dbReference type="ARBA" id="ARBA00022927"/>
    </source>
</evidence>
<dbReference type="InterPro" id="IPR044189">
    <property type="entry name" value="XPO4/7-like"/>
</dbReference>
<keyword evidence="4" id="KW-0813">Transport</keyword>
<evidence type="ECO:0000256" key="8">
    <source>
        <dbReference type="ARBA" id="ARBA00040444"/>
    </source>
</evidence>
<comment type="similarity">
    <text evidence="3">Belongs to the exportin family.</text>
</comment>
<dbReference type="EMBL" id="GEBQ01020627">
    <property type="protein sequence ID" value="JAT19350.1"/>
    <property type="molecule type" value="Transcribed_RNA"/>
</dbReference>
<name>A0A1B6L6R1_9HEMI</name>
<dbReference type="InterPro" id="IPR011989">
    <property type="entry name" value="ARM-like"/>
</dbReference>